<dbReference type="EMBL" id="SRLO01004467">
    <property type="protein sequence ID" value="TNN30458.1"/>
    <property type="molecule type" value="Genomic_DNA"/>
</dbReference>
<evidence type="ECO:0000313" key="2">
    <source>
        <dbReference type="EMBL" id="TNN30458.1"/>
    </source>
</evidence>
<keyword evidence="3" id="KW-1185">Reference proteome</keyword>
<reference evidence="2 3" key="1">
    <citation type="submission" date="2019-03" db="EMBL/GenBank/DDBJ databases">
        <title>First draft genome of Liparis tanakae, snailfish: a comprehensive survey of snailfish specific genes.</title>
        <authorList>
            <person name="Kim W."/>
            <person name="Song I."/>
            <person name="Jeong J.-H."/>
            <person name="Kim D."/>
            <person name="Kim S."/>
            <person name="Ryu S."/>
            <person name="Song J.Y."/>
            <person name="Lee S.K."/>
        </authorList>
    </citation>
    <scope>NUCLEOTIDE SEQUENCE [LARGE SCALE GENOMIC DNA]</scope>
    <source>
        <tissue evidence="2">Muscle</tissue>
    </source>
</reference>
<sequence length="67" mass="7307">MEDMPKGKRSPSRSNESWTLLSENVQKSAVERRELLLGLEFGERPRPTRASSCAARGCSSSTGPAGR</sequence>
<evidence type="ECO:0000256" key="1">
    <source>
        <dbReference type="SAM" id="MobiDB-lite"/>
    </source>
</evidence>
<feature type="region of interest" description="Disordered" evidence="1">
    <location>
        <begin position="40"/>
        <end position="67"/>
    </location>
</feature>
<feature type="compositionally biased region" description="Low complexity" evidence="1">
    <location>
        <begin position="48"/>
        <end position="67"/>
    </location>
</feature>
<gene>
    <name evidence="2" type="ORF">EYF80_059391</name>
</gene>
<comment type="caution">
    <text evidence="2">The sequence shown here is derived from an EMBL/GenBank/DDBJ whole genome shotgun (WGS) entry which is preliminary data.</text>
</comment>
<accession>A0A4Z2ENT2</accession>
<dbReference type="AlphaFoldDB" id="A0A4Z2ENT2"/>
<proteinExistence type="predicted"/>
<feature type="region of interest" description="Disordered" evidence="1">
    <location>
        <begin position="1"/>
        <end position="20"/>
    </location>
</feature>
<name>A0A4Z2ENT2_9TELE</name>
<dbReference type="Proteomes" id="UP000314294">
    <property type="component" value="Unassembled WGS sequence"/>
</dbReference>
<protein>
    <submittedName>
        <fullName evidence="2">Uncharacterized protein</fullName>
    </submittedName>
</protein>
<organism evidence="2 3">
    <name type="scientific">Liparis tanakae</name>
    <name type="common">Tanaka's snailfish</name>
    <dbReference type="NCBI Taxonomy" id="230148"/>
    <lineage>
        <taxon>Eukaryota</taxon>
        <taxon>Metazoa</taxon>
        <taxon>Chordata</taxon>
        <taxon>Craniata</taxon>
        <taxon>Vertebrata</taxon>
        <taxon>Euteleostomi</taxon>
        <taxon>Actinopterygii</taxon>
        <taxon>Neopterygii</taxon>
        <taxon>Teleostei</taxon>
        <taxon>Neoteleostei</taxon>
        <taxon>Acanthomorphata</taxon>
        <taxon>Eupercaria</taxon>
        <taxon>Perciformes</taxon>
        <taxon>Cottioidei</taxon>
        <taxon>Cottales</taxon>
        <taxon>Liparidae</taxon>
        <taxon>Liparis</taxon>
    </lineage>
</organism>
<evidence type="ECO:0000313" key="3">
    <source>
        <dbReference type="Proteomes" id="UP000314294"/>
    </source>
</evidence>